<evidence type="ECO:0000313" key="9">
    <source>
        <dbReference type="Proteomes" id="UP000561459"/>
    </source>
</evidence>
<keyword evidence="4" id="KW-0223">Dioxygenase</keyword>
<dbReference type="InterPro" id="IPR044862">
    <property type="entry name" value="Pro_4_hyd_alph_FE2OG_OXY"/>
</dbReference>
<dbReference type="GO" id="GO:0031418">
    <property type="term" value="F:L-ascorbic acid binding"/>
    <property type="evidence" value="ECO:0007669"/>
    <property type="project" value="UniProtKB-KW"/>
</dbReference>
<evidence type="ECO:0000256" key="5">
    <source>
        <dbReference type="ARBA" id="ARBA00023002"/>
    </source>
</evidence>
<proteinExistence type="predicted"/>
<dbReference type="GO" id="GO:0016705">
    <property type="term" value="F:oxidoreductase activity, acting on paired donors, with incorporation or reduction of molecular oxygen"/>
    <property type="evidence" value="ECO:0007669"/>
    <property type="project" value="InterPro"/>
</dbReference>
<evidence type="ECO:0000256" key="2">
    <source>
        <dbReference type="ARBA" id="ARBA00022723"/>
    </source>
</evidence>
<evidence type="ECO:0000313" key="8">
    <source>
        <dbReference type="EMBL" id="MBB3939205.1"/>
    </source>
</evidence>
<accession>A0A7W6C2G0</accession>
<dbReference type="Gene3D" id="2.60.120.620">
    <property type="entry name" value="q2cbj1_9rhob like domain"/>
    <property type="match status" value="1"/>
</dbReference>
<organism evidence="8 9">
    <name type="scientific">Novosphingobium fluoreni</name>
    <dbReference type="NCBI Taxonomy" id="1391222"/>
    <lineage>
        <taxon>Bacteria</taxon>
        <taxon>Pseudomonadati</taxon>
        <taxon>Pseudomonadota</taxon>
        <taxon>Alphaproteobacteria</taxon>
        <taxon>Sphingomonadales</taxon>
        <taxon>Sphingomonadaceae</taxon>
        <taxon>Novosphingobium</taxon>
    </lineage>
</organism>
<dbReference type="GO" id="GO:0051213">
    <property type="term" value="F:dioxygenase activity"/>
    <property type="evidence" value="ECO:0007669"/>
    <property type="project" value="UniProtKB-KW"/>
</dbReference>
<sequence>MKGIVVKNVWEVWSSALSDTECDTIIERARTYSEEDATVGFSDTLRSDLAYRTSSIRWLSTHQEGAIVERIMQLVSASNRNNFGVDIAGLHELQFTEYHETNSGHYDWHHDVWLESARPYARQLSVVVQLSSPVDYEGGAFEFFGIENPAAQFAPRGSVLIFPSFLQHRVLPVSKGTRRSLVTWVEGPNWR</sequence>
<name>A0A7W6C2G0_9SPHN</name>
<keyword evidence="6" id="KW-0408">Iron</keyword>
<keyword evidence="5 8" id="KW-0560">Oxidoreductase</keyword>
<dbReference type="SUPFAM" id="SSF51197">
    <property type="entry name" value="Clavaminate synthase-like"/>
    <property type="match status" value="1"/>
</dbReference>
<gene>
    <name evidence="8" type="ORF">GGR39_000845</name>
</gene>
<keyword evidence="9" id="KW-1185">Reference proteome</keyword>
<dbReference type="GO" id="GO:0005506">
    <property type="term" value="F:iron ion binding"/>
    <property type="evidence" value="ECO:0007669"/>
    <property type="project" value="InterPro"/>
</dbReference>
<evidence type="ECO:0000259" key="7">
    <source>
        <dbReference type="PROSITE" id="PS51471"/>
    </source>
</evidence>
<dbReference type="SMART" id="SM00702">
    <property type="entry name" value="P4Hc"/>
    <property type="match status" value="1"/>
</dbReference>
<dbReference type="EMBL" id="JACIDY010000002">
    <property type="protein sequence ID" value="MBB3939205.1"/>
    <property type="molecule type" value="Genomic_DNA"/>
</dbReference>
<reference evidence="8 9" key="1">
    <citation type="submission" date="2020-08" db="EMBL/GenBank/DDBJ databases">
        <title>Genomic Encyclopedia of Type Strains, Phase IV (KMG-IV): sequencing the most valuable type-strain genomes for metagenomic binning, comparative biology and taxonomic classification.</title>
        <authorList>
            <person name="Goeker M."/>
        </authorList>
    </citation>
    <scope>NUCLEOTIDE SEQUENCE [LARGE SCALE GENOMIC DNA]</scope>
    <source>
        <strain evidence="8 9">DSM 27568</strain>
    </source>
</reference>
<dbReference type="EC" id="1.14.11.-" evidence="8"/>
<keyword evidence="3" id="KW-0847">Vitamin C</keyword>
<dbReference type="PROSITE" id="PS51471">
    <property type="entry name" value="FE2OG_OXY"/>
    <property type="match status" value="1"/>
</dbReference>
<comment type="caution">
    <text evidence="8">The sequence shown here is derived from an EMBL/GenBank/DDBJ whole genome shotgun (WGS) entry which is preliminary data.</text>
</comment>
<dbReference type="RefSeq" id="WP_221225965.1">
    <property type="nucleotide sequence ID" value="NZ_JACIDY010000002.1"/>
</dbReference>
<dbReference type="InterPro" id="IPR006620">
    <property type="entry name" value="Pro_4_hyd_alph"/>
</dbReference>
<protein>
    <submittedName>
        <fullName evidence="8">PKHD-type hydroxylase</fullName>
        <ecNumber evidence="8">1.14.11.-</ecNumber>
    </submittedName>
</protein>
<evidence type="ECO:0000256" key="1">
    <source>
        <dbReference type="ARBA" id="ARBA00001961"/>
    </source>
</evidence>
<dbReference type="AlphaFoldDB" id="A0A7W6C2G0"/>
<dbReference type="InterPro" id="IPR005123">
    <property type="entry name" value="Oxoglu/Fe-dep_dioxygenase_dom"/>
</dbReference>
<dbReference type="Pfam" id="PF13640">
    <property type="entry name" value="2OG-FeII_Oxy_3"/>
    <property type="match status" value="1"/>
</dbReference>
<keyword evidence="2" id="KW-0479">Metal-binding</keyword>
<evidence type="ECO:0000256" key="6">
    <source>
        <dbReference type="ARBA" id="ARBA00023004"/>
    </source>
</evidence>
<feature type="domain" description="Fe2OG dioxygenase" evidence="7">
    <location>
        <begin position="89"/>
        <end position="187"/>
    </location>
</feature>
<evidence type="ECO:0000256" key="4">
    <source>
        <dbReference type="ARBA" id="ARBA00022964"/>
    </source>
</evidence>
<comment type="cofactor">
    <cofactor evidence="1">
        <name>L-ascorbate</name>
        <dbReference type="ChEBI" id="CHEBI:38290"/>
    </cofactor>
</comment>
<dbReference type="Proteomes" id="UP000561459">
    <property type="component" value="Unassembled WGS sequence"/>
</dbReference>
<evidence type="ECO:0000256" key="3">
    <source>
        <dbReference type="ARBA" id="ARBA00022896"/>
    </source>
</evidence>